<evidence type="ECO:0000256" key="1">
    <source>
        <dbReference type="SAM" id="MobiDB-lite"/>
    </source>
</evidence>
<feature type="region of interest" description="Disordered" evidence="1">
    <location>
        <begin position="167"/>
        <end position="225"/>
    </location>
</feature>
<organism evidence="2 3">
    <name type="scientific">Adineta steineri</name>
    <dbReference type="NCBI Taxonomy" id="433720"/>
    <lineage>
        <taxon>Eukaryota</taxon>
        <taxon>Metazoa</taxon>
        <taxon>Spiralia</taxon>
        <taxon>Gnathifera</taxon>
        <taxon>Rotifera</taxon>
        <taxon>Eurotatoria</taxon>
        <taxon>Bdelloidea</taxon>
        <taxon>Adinetida</taxon>
        <taxon>Adinetidae</taxon>
        <taxon>Adineta</taxon>
    </lineage>
</organism>
<dbReference type="AlphaFoldDB" id="A0A813Y9Q5"/>
<dbReference type="Proteomes" id="UP000663891">
    <property type="component" value="Unassembled WGS sequence"/>
</dbReference>
<feature type="compositionally biased region" description="Basic and acidic residues" evidence="1">
    <location>
        <begin position="145"/>
        <end position="155"/>
    </location>
</feature>
<gene>
    <name evidence="2" type="ORF">VCS650_LOCUS8253</name>
</gene>
<reference evidence="2" key="1">
    <citation type="submission" date="2021-02" db="EMBL/GenBank/DDBJ databases">
        <authorList>
            <person name="Nowell W R."/>
        </authorList>
    </citation>
    <scope>NUCLEOTIDE SEQUENCE</scope>
</reference>
<feature type="compositionally biased region" description="Pro residues" evidence="1">
    <location>
        <begin position="172"/>
        <end position="184"/>
    </location>
</feature>
<feature type="compositionally biased region" description="Acidic residues" evidence="1">
    <location>
        <begin position="46"/>
        <end position="64"/>
    </location>
</feature>
<evidence type="ECO:0000313" key="2">
    <source>
        <dbReference type="EMBL" id="CAF0881096.1"/>
    </source>
</evidence>
<accession>A0A813Y9Q5</accession>
<comment type="caution">
    <text evidence="2">The sequence shown here is derived from an EMBL/GenBank/DDBJ whole genome shotgun (WGS) entry which is preliminary data.</text>
</comment>
<dbReference type="EMBL" id="CAJNON010000054">
    <property type="protein sequence ID" value="CAF0881096.1"/>
    <property type="molecule type" value="Genomic_DNA"/>
</dbReference>
<sequence length="275" mass="31435">MSSDRCRRQIKTRGNDAQRLNALEELKRARQGGQGIIAEQPPVTNEPEEEDEDDEQYESDSENYEDIKPSTKRKSSNSHHKDSKRLKKKQHYSDNEDDDDDQQTKSSEPKRRAQTFAKPQEESTGMHDIKSMFAANKTRVVQRQEQSEKDESDKLLSDIMFELQKPKVKPTHPAPQSLPPPPSIQPAKKIEVKPVEVPRSEESKPIYNLEPSVQQGKELDWGDDDSMSFDAVSKLMNDTAPPPKPLSPPRMYRLTIRASKDGVANRLVELLDDQF</sequence>
<feature type="region of interest" description="Disordered" evidence="1">
    <location>
        <begin position="1"/>
        <end position="155"/>
    </location>
</feature>
<feature type="compositionally biased region" description="Basic residues" evidence="1">
    <location>
        <begin position="70"/>
        <end position="90"/>
    </location>
</feature>
<evidence type="ECO:0000313" key="3">
    <source>
        <dbReference type="Proteomes" id="UP000663891"/>
    </source>
</evidence>
<protein>
    <submittedName>
        <fullName evidence="2">Uncharacterized protein</fullName>
    </submittedName>
</protein>
<name>A0A813Y9Q5_9BILA</name>
<proteinExistence type="predicted"/>
<feature type="compositionally biased region" description="Basic and acidic residues" evidence="1">
    <location>
        <begin position="188"/>
        <end position="204"/>
    </location>
</feature>
<feature type="compositionally biased region" description="Basic and acidic residues" evidence="1">
    <location>
        <begin position="119"/>
        <end position="130"/>
    </location>
</feature>